<keyword evidence="1" id="KW-0808">Transferase</keyword>
<gene>
    <name evidence="1" type="primary">holB</name>
    <name evidence="1" type="ORF">FHG85_00840</name>
</gene>
<dbReference type="InterPro" id="IPR004622">
    <property type="entry name" value="DNA_pol_HolB"/>
</dbReference>
<dbReference type="AlphaFoldDB" id="A0A7D3XTG8"/>
<dbReference type="Pfam" id="PF13177">
    <property type="entry name" value="DNA_pol3_delta2"/>
    <property type="match status" value="1"/>
</dbReference>
<dbReference type="Proteomes" id="UP000500961">
    <property type="component" value="Chromosome"/>
</dbReference>
<organism evidence="1 2">
    <name type="scientific">Tenuifilum thalassicum</name>
    <dbReference type="NCBI Taxonomy" id="2590900"/>
    <lineage>
        <taxon>Bacteria</taxon>
        <taxon>Pseudomonadati</taxon>
        <taxon>Bacteroidota</taxon>
        <taxon>Bacteroidia</taxon>
        <taxon>Bacteroidales</taxon>
        <taxon>Tenuifilaceae</taxon>
        <taxon>Tenuifilum</taxon>
    </lineage>
</organism>
<dbReference type="EC" id="2.7.7.7" evidence="1"/>
<keyword evidence="2" id="KW-1185">Reference proteome</keyword>
<evidence type="ECO:0000313" key="2">
    <source>
        <dbReference type="Proteomes" id="UP000500961"/>
    </source>
</evidence>
<name>A0A7D3XTG8_9BACT</name>
<dbReference type="GO" id="GO:0003887">
    <property type="term" value="F:DNA-directed DNA polymerase activity"/>
    <property type="evidence" value="ECO:0007669"/>
    <property type="project" value="UniProtKB-EC"/>
</dbReference>
<dbReference type="InterPro" id="IPR050238">
    <property type="entry name" value="DNA_Rep/Repair_Clamp_Loader"/>
</dbReference>
<dbReference type="NCBIfam" id="TIGR00678">
    <property type="entry name" value="holB"/>
    <property type="match status" value="1"/>
</dbReference>
<sequence>MIFKDIIGQKEVKERLLLQVKENRVPHAMLLSGSPGSGKLALAIAYAQYLMCTNKQESDSCGECPSCKKISKLIHPDLHFIYPGKAGKEKSGSSDGSEVNPDIISIWRNKVLENPYFSENDWYEAIDLNNKQGIINVASASEVIRKLSLKSYESDIKVMIIWLAERMNVQAANKLLKLIEEPPAGTYFILITEHPNQILKTILSRTQQIHVPPITRSDIAVYLTDKYGIEPGKANDVSRASNGNFNEALKLLNQNSGEYFELYRNMMRLCYANRYIEMLDWVDEVSRLGREEQKDFLQYSLKLTRESLMLNLGLDKITYLIGEEEEFGKKFSPFLSTKNVNQVTKTLNHAFECISQNGNPQITFSSMVLKLSKFINPTK</sequence>
<accession>A0A7D3XTG8</accession>
<evidence type="ECO:0000313" key="1">
    <source>
        <dbReference type="EMBL" id="QKG78871.1"/>
    </source>
</evidence>
<keyword evidence="1" id="KW-0548">Nucleotidyltransferase</keyword>
<dbReference type="Gene3D" id="3.40.50.300">
    <property type="entry name" value="P-loop containing nucleotide triphosphate hydrolases"/>
    <property type="match status" value="1"/>
</dbReference>
<dbReference type="KEGG" id="ttz:FHG85_00840"/>
<dbReference type="PANTHER" id="PTHR11669:SF8">
    <property type="entry name" value="DNA POLYMERASE III SUBUNIT DELTA"/>
    <property type="match status" value="1"/>
</dbReference>
<dbReference type="EMBL" id="CP041345">
    <property type="protein sequence ID" value="QKG78871.1"/>
    <property type="molecule type" value="Genomic_DNA"/>
</dbReference>
<dbReference type="PANTHER" id="PTHR11669">
    <property type="entry name" value="REPLICATION FACTOR C / DNA POLYMERASE III GAMMA-TAU SUBUNIT"/>
    <property type="match status" value="1"/>
</dbReference>
<dbReference type="GO" id="GO:0006261">
    <property type="term" value="P:DNA-templated DNA replication"/>
    <property type="evidence" value="ECO:0007669"/>
    <property type="project" value="TreeGrafter"/>
</dbReference>
<reference evidence="1 2" key="1">
    <citation type="submission" date="2019-07" db="EMBL/GenBank/DDBJ databases">
        <title>Thalassofilum flectens gen. nov., sp. nov., a novel moderate thermophilic anaerobe from a shallow sea hot spring in Kunashir Island (Russia), representing a new family in the order Bacteroidales, and proposal of Thalassofilacea fam. nov.</title>
        <authorList>
            <person name="Kochetkova T.V."/>
            <person name="Podosokorskaya O.A."/>
            <person name="Novikov A."/>
            <person name="Elcheninov A.G."/>
            <person name="Toshchakov S.V."/>
            <person name="Kublanov I.V."/>
        </authorList>
    </citation>
    <scope>NUCLEOTIDE SEQUENCE [LARGE SCALE GENOMIC DNA]</scope>
    <source>
        <strain evidence="1 2">38-H</strain>
    </source>
</reference>
<proteinExistence type="predicted"/>
<dbReference type="SUPFAM" id="SSF52540">
    <property type="entry name" value="P-loop containing nucleoside triphosphate hydrolases"/>
    <property type="match status" value="1"/>
</dbReference>
<dbReference type="RefSeq" id="WP_173072386.1">
    <property type="nucleotide sequence ID" value="NZ_CP041345.1"/>
</dbReference>
<dbReference type="GO" id="GO:0008408">
    <property type="term" value="F:3'-5' exonuclease activity"/>
    <property type="evidence" value="ECO:0007669"/>
    <property type="project" value="InterPro"/>
</dbReference>
<protein>
    <submittedName>
        <fullName evidence="1">DNA polymerase III subunit delta</fullName>
        <ecNumber evidence="1">2.7.7.7</ecNumber>
    </submittedName>
</protein>
<dbReference type="InterPro" id="IPR027417">
    <property type="entry name" value="P-loop_NTPase"/>
</dbReference>